<evidence type="ECO:0008006" key="3">
    <source>
        <dbReference type="Google" id="ProtNLM"/>
    </source>
</evidence>
<protein>
    <recommendedName>
        <fullName evidence="3">Portal protein</fullName>
    </recommendedName>
</protein>
<sequence length="625" mass="69534">MALSDPPNMAEIEAQLVSQYAARNTLMDEMDSLRFMEREVEVPAEMESEIVRSPMAYQIVERTVGTLTTDDPQITVPPASEKQGEVERSSKVERFFAAFLDEMPRQQGVDTLARFVECQVALGAGCMRVLYAPQMWRGYPKRDKKSNESDADYNKRAEEWKRGKPIPISWQYVDPRCVYPVWSEMGLEQIMEVDYRDVITLNTGRWNQQKPDLLELSRAQGTPGKIKFSQLWTADALTYAVGGEVVHHQKHGYQRPPYVYAHGIATSSRKAELAGISVLYPLRFLLPYLDRLLSQKATAVRLWCWPTPIVKLLDLPTEGEGPRTIEVQPGKTVTLFPGEEVSWLVWSGNGPDADEMVSLIMNMAERAGLADVAYGQVTGESGYAINQLLAATRMKWKPIVAHAERSLEHVLQATADIIEYQVEQPLYIYNASNNKTGWLSLGPDDLNGYRQVRVKLNPILPTDSYAISSRTINEVNNGLRSKQSGMEQIGIEQPDEMDNQILMDKWKERPEVQAWLTEKMLERANIKLEQRQPQFSAEQMAQVFPTLPPALQQALAQGIAPGVTPGQGGGMGAGVMAAPGVQAVPTVAQQGSAQATPPQVLGRMTRPAGVATGRAPGAKRQGNER</sequence>
<feature type="compositionally biased region" description="Polar residues" evidence="1">
    <location>
        <begin position="588"/>
        <end position="597"/>
    </location>
</feature>
<proteinExistence type="predicted"/>
<evidence type="ECO:0000256" key="1">
    <source>
        <dbReference type="SAM" id="MobiDB-lite"/>
    </source>
</evidence>
<reference evidence="2" key="1">
    <citation type="submission" date="2020-03" db="EMBL/GenBank/DDBJ databases">
        <title>The deep terrestrial virosphere.</title>
        <authorList>
            <person name="Holmfeldt K."/>
            <person name="Nilsson E."/>
            <person name="Simone D."/>
            <person name="Lopez-Fernandez M."/>
            <person name="Wu X."/>
            <person name="de Brujin I."/>
            <person name="Lundin D."/>
            <person name="Andersson A."/>
            <person name="Bertilsson S."/>
            <person name="Dopson M."/>
        </authorList>
    </citation>
    <scope>NUCLEOTIDE SEQUENCE</scope>
    <source>
        <strain evidence="2">MM415B03059</strain>
    </source>
</reference>
<evidence type="ECO:0000313" key="2">
    <source>
        <dbReference type="EMBL" id="QJA87027.1"/>
    </source>
</evidence>
<name>A0A6M3KXV7_9ZZZZ</name>
<gene>
    <name evidence="2" type="ORF">MM415B03059_0005</name>
</gene>
<organism evidence="2">
    <name type="scientific">viral metagenome</name>
    <dbReference type="NCBI Taxonomy" id="1070528"/>
    <lineage>
        <taxon>unclassified sequences</taxon>
        <taxon>metagenomes</taxon>
        <taxon>organismal metagenomes</taxon>
    </lineage>
</organism>
<accession>A0A6M3KXV7</accession>
<feature type="region of interest" description="Disordered" evidence="1">
    <location>
        <begin position="588"/>
        <end position="625"/>
    </location>
</feature>
<dbReference type="EMBL" id="MT142677">
    <property type="protein sequence ID" value="QJA87027.1"/>
    <property type="molecule type" value="Genomic_DNA"/>
</dbReference>
<dbReference type="AlphaFoldDB" id="A0A6M3KXV7"/>